<organism evidence="1">
    <name type="scientific">uncultured Thermomicrobiales bacterium</name>
    <dbReference type="NCBI Taxonomy" id="1645740"/>
    <lineage>
        <taxon>Bacteria</taxon>
        <taxon>Pseudomonadati</taxon>
        <taxon>Thermomicrobiota</taxon>
        <taxon>Thermomicrobia</taxon>
        <taxon>Thermomicrobiales</taxon>
        <taxon>environmental samples</taxon>
    </lineage>
</organism>
<sequence length="153" mass="16003">MAVHKKAQAEREASVVWQGDLLSGSGTIETVTSDAFGGLPVSWASRTEEANGQTSPEELLAAAHAACFSMALSHELMGRGSAPERLEVSARVGFDPKVGGGFEVSFSRLTVRGQVPGMEMAVFEQAAREASEGCPISQALKGNVEITVLPTLA</sequence>
<dbReference type="EMBL" id="CADCWF010000351">
    <property type="protein sequence ID" value="CAA9582035.1"/>
    <property type="molecule type" value="Genomic_DNA"/>
</dbReference>
<dbReference type="PANTHER" id="PTHR42830">
    <property type="entry name" value="OSMOTICALLY INDUCIBLE FAMILY PROTEIN"/>
    <property type="match status" value="1"/>
</dbReference>
<accession>A0A6J4VM52</accession>
<reference evidence="1" key="1">
    <citation type="submission" date="2020-02" db="EMBL/GenBank/DDBJ databases">
        <authorList>
            <person name="Meier V. D."/>
        </authorList>
    </citation>
    <scope>NUCLEOTIDE SEQUENCE</scope>
    <source>
        <strain evidence="1">AVDCRST_MAG59</strain>
    </source>
</reference>
<dbReference type="GO" id="GO:0004601">
    <property type="term" value="F:peroxidase activity"/>
    <property type="evidence" value="ECO:0007669"/>
    <property type="project" value="UniProtKB-KW"/>
</dbReference>
<dbReference type="InterPro" id="IPR036102">
    <property type="entry name" value="OsmC/Ohrsf"/>
</dbReference>
<evidence type="ECO:0000313" key="1">
    <source>
        <dbReference type="EMBL" id="CAA9582035.1"/>
    </source>
</evidence>
<keyword evidence="1" id="KW-0575">Peroxidase</keyword>
<dbReference type="InterPro" id="IPR003718">
    <property type="entry name" value="OsmC/Ohr_fam"/>
</dbReference>
<dbReference type="AlphaFoldDB" id="A0A6J4VM52"/>
<keyword evidence="1" id="KW-0560">Oxidoreductase</keyword>
<dbReference type="GO" id="GO:0006979">
    <property type="term" value="P:response to oxidative stress"/>
    <property type="evidence" value="ECO:0007669"/>
    <property type="project" value="InterPro"/>
</dbReference>
<protein>
    <submittedName>
        <fullName evidence="1">Peroxiredoxin OsmC</fullName>
        <ecNumber evidence="1">1.11.1.15</ecNumber>
    </submittedName>
</protein>
<dbReference type="Gene3D" id="3.30.300.20">
    <property type="match status" value="1"/>
</dbReference>
<dbReference type="EC" id="1.11.1.15" evidence="1"/>
<dbReference type="NCBIfam" id="TIGR03562">
    <property type="entry name" value="osmo_induc_OsmC"/>
    <property type="match status" value="1"/>
</dbReference>
<proteinExistence type="predicted"/>
<dbReference type="SUPFAM" id="SSF82784">
    <property type="entry name" value="OsmC-like"/>
    <property type="match status" value="1"/>
</dbReference>
<dbReference type="Pfam" id="PF02566">
    <property type="entry name" value="OsmC"/>
    <property type="match status" value="1"/>
</dbReference>
<dbReference type="InterPro" id="IPR015946">
    <property type="entry name" value="KH_dom-like_a/b"/>
</dbReference>
<dbReference type="PANTHER" id="PTHR42830:SF1">
    <property type="entry name" value="OSMOTICALLY INDUCIBLE FAMILY PROTEIN"/>
    <property type="match status" value="1"/>
</dbReference>
<gene>
    <name evidence="1" type="ORF">AVDCRST_MAG59-4920</name>
</gene>
<dbReference type="InterPro" id="IPR052707">
    <property type="entry name" value="OsmC_Ohr_Peroxiredoxin"/>
</dbReference>
<name>A0A6J4VM52_9BACT</name>
<dbReference type="InterPro" id="IPR019904">
    <property type="entry name" value="Peroxiredoxin_OsmC"/>
</dbReference>